<dbReference type="Proteomes" id="UP000704712">
    <property type="component" value="Unassembled WGS sequence"/>
</dbReference>
<proteinExistence type="predicted"/>
<dbReference type="AlphaFoldDB" id="A0A8S9UVE3"/>
<comment type="caution">
    <text evidence="1">The sequence shown here is derived from an EMBL/GenBank/DDBJ whole genome shotgun (WGS) entry which is preliminary data.</text>
</comment>
<gene>
    <name evidence="1" type="ORF">GN958_ATG06457</name>
</gene>
<sequence length="288" mass="32990">MLGRTSARSLLLSRQQLIAARKLVTKPVARCFSTSRDGDNSPLLENGTELVAGLWRRSFPQLLKLPEYHENGVFIDSLGIMGQCWLIVLLYLPRETNVDLLEFLEGAHAATEANLRAMNSVEFPTYLADMTDRSSQVAENLKQYTTPAYYNRMALQVKKNYLHRNFYIDCEAMRVEKAQLARVVYRRLTEKEYDDLVEFKKQPAATSPEATIEHLALHVDVATVEDLNVVYTNGKTRSVQHQNVYRVVFESRVTGPQEVDWRIESMHIIEQKAIPRADKNAADEEKNK</sequence>
<evidence type="ECO:0008006" key="3">
    <source>
        <dbReference type="Google" id="ProtNLM"/>
    </source>
</evidence>
<reference evidence="1" key="1">
    <citation type="submission" date="2020-03" db="EMBL/GenBank/DDBJ databases">
        <title>Hybrid Assembly of Korean Phytophthora infestans isolates.</title>
        <authorList>
            <person name="Prokchorchik M."/>
            <person name="Lee Y."/>
            <person name="Seo J."/>
            <person name="Cho J.-H."/>
            <person name="Park Y.-E."/>
            <person name="Jang D.-C."/>
            <person name="Im J.-S."/>
            <person name="Choi J.-G."/>
            <person name="Park H.-J."/>
            <person name="Lee G.-B."/>
            <person name="Lee Y.-G."/>
            <person name="Hong S.-Y."/>
            <person name="Cho K."/>
            <person name="Sohn K.H."/>
        </authorList>
    </citation>
    <scope>NUCLEOTIDE SEQUENCE</scope>
    <source>
        <strain evidence="1">KR_2_A2</strain>
    </source>
</reference>
<organism evidence="1 2">
    <name type="scientific">Phytophthora infestans</name>
    <name type="common">Potato late blight agent</name>
    <name type="synonym">Botrytis infestans</name>
    <dbReference type="NCBI Taxonomy" id="4787"/>
    <lineage>
        <taxon>Eukaryota</taxon>
        <taxon>Sar</taxon>
        <taxon>Stramenopiles</taxon>
        <taxon>Oomycota</taxon>
        <taxon>Peronosporomycetes</taxon>
        <taxon>Peronosporales</taxon>
        <taxon>Peronosporaceae</taxon>
        <taxon>Phytophthora</taxon>
    </lineage>
</organism>
<evidence type="ECO:0000313" key="1">
    <source>
        <dbReference type="EMBL" id="KAF4144363.1"/>
    </source>
</evidence>
<accession>A0A8S9UVE3</accession>
<dbReference type="EMBL" id="JAACNO010000863">
    <property type="protein sequence ID" value="KAF4144363.1"/>
    <property type="molecule type" value="Genomic_DNA"/>
</dbReference>
<evidence type="ECO:0000313" key="2">
    <source>
        <dbReference type="Proteomes" id="UP000704712"/>
    </source>
</evidence>
<protein>
    <recommendedName>
        <fullName evidence="3">Tim44-like domain-containing protein</fullName>
    </recommendedName>
</protein>
<name>A0A8S9UVE3_PHYIN</name>